<sequence>MKPTYEELEAILVKTQNLLKLALDRITVLEEKLNKNSKNSSKPPSSDRKSNSDPQKDNKKNLAVVSIETPSS</sequence>
<feature type="domain" description="DUF6444" evidence="2">
    <location>
        <begin position="18"/>
        <end position="61"/>
    </location>
</feature>
<feature type="compositionally biased region" description="Basic and acidic residues" evidence="1">
    <location>
        <begin position="45"/>
        <end position="60"/>
    </location>
</feature>
<gene>
    <name evidence="3" type="ORF">DB43_BI00030</name>
</gene>
<dbReference type="Proteomes" id="UP000031307">
    <property type="component" value="Unassembled WGS sequence"/>
</dbReference>
<dbReference type="PATRIC" id="fig|83552.4.peg.2819"/>
<proteinExistence type="predicted"/>
<protein>
    <recommendedName>
        <fullName evidence="2">DUF6444 domain-containing protein</fullName>
    </recommendedName>
</protein>
<comment type="caution">
    <text evidence="3">The sequence shown here is derived from an EMBL/GenBank/DDBJ whole genome shotgun (WGS) entry which is preliminary data.</text>
</comment>
<evidence type="ECO:0000313" key="3">
    <source>
        <dbReference type="EMBL" id="KIA76068.1"/>
    </source>
</evidence>
<name>A0A0C1E7G4_9BACT</name>
<dbReference type="EMBL" id="JSAM01000138">
    <property type="protein sequence ID" value="KIA76068.1"/>
    <property type="molecule type" value="Genomic_DNA"/>
</dbReference>
<reference evidence="3 4" key="1">
    <citation type="journal article" date="2014" name="Mol. Biol. Evol.">
        <title>Massive expansion of Ubiquitination-related gene families within the Chlamydiae.</title>
        <authorList>
            <person name="Domman D."/>
            <person name="Collingro A."/>
            <person name="Lagkouvardos I."/>
            <person name="Gehre L."/>
            <person name="Weinmaier T."/>
            <person name="Rattei T."/>
            <person name="Subtil A."/>
            <person name="Horn M."/>
        </authorList>
    </citation>
    <scope>NUCLEOTIDE SEQUENCE [LARGE SCALE GENOMIC DNA]</scope>
    <source>
        <strain evidence="3 4">OEW1</strain>
    </source>
</reference>
<dbReference type="RefSeq" id="WP_013924415.1">
    <property type="nucleotide sequence ID" value="NZ_JASBUT010000024.1"/>
</dbReference>
<dbReference type="AlphaFoldDB" id="A0A0C1E7G4"/>
<evidence type="ECO:0000313" key="4">
    <source>
        <dbReference type="Proteomes" id="UP000031307"/>
    </source>
</evidence>
<evidence type="ECO:0000256" key="1">
    <source>
        <dbReference type="SAM" id="MobiDB-lite"/>
    </source>
</evidence>
<accession>A0A0C1E7G4</accession>
<organism evidence="3 4">
    <name type="scientific">Parachlamydia acanthamoebae</name>
    <dbReference type="NCBI Taxonomy" id="83552"/>
    <lineage>
        <taxon>Bacteria</taxon>
        <taxon>Pseudomonadati</taxon>
        <taxon>Chlamydiota</taxon>
        <taxon>Chlamydiia</taxon>
        <taxon>Parachlamydiales</taxon>
        <taxon>Parachlamydiaceae</taxon>
        <taxon>Parachlamydia</taxon>
    </lineage>
</organism>
<feature type="region of interest" description="Disordered" evidence="1">
    <location>
        <begin position="32"/>
        <end position="72"/>
    </location>
</feature>
<dbReference type="InterPro" id="IPR045618">
    <property type="entry name" value="DUF6444"/>
</dbReference>
<dbReference type="Pfam" id="PF20042">
    <property type="entry name" value="DUF6444"/>
    <property type="match status" value="1"/>
</dbReference>
<evidence type="ECO:0000259" key="2">
    <source>
        <dbReference type="Pfam" id="PF20042"/>
    </source>
</evidence>